<accession>A0A0F9XHG2</accession>
<name>A0A0F9XHG2_9ZZZZ</name>
<comment type="caution">
    <text evidence="1">The sequence shown here is derived from an EMBL/GenBank/DDBJ whole genome shotgun (WGS) entry which is preliminary data.</text>
</comment>
<dbReference type="AlphaFoldDB" id="A0A0F9XHG2"/>
<sequence>MDPFVFPRIPDDNDVEEVITRNISVYRIVKKHLIQRGFDGLVSSDSGCSCLIEDLMPCSSEAVISCEPGYRGRCNPDDCCLDGDCEYHIYSANHFSRSDAERGGRT</sequence>
<evidence type="ECO:0000313" key="1">
    <source>
        <dbReference type="EMBL" id="KKN98491.1"/>
    </source>
</evidence>
<reference evidence="1" key="1">
    <citation type="journal article" date="2015" name="Nature">
        <title>Complex archaea that bridge the gap between prokaryotes and eukaryotes.</title>
        <authorList>
            <person name="Spang A."/>
            <person name="Saw J.H."/>
            <person name="Jorgensen S.L."/>
            <person name="Zaremba-Niedzwiedzka K."/>
            <person name="Martijn J."/>
            <person name="Lind A.E."/>
            <person name="van Eijk R."/>
            <person name="Schleper C."/>
            <person name="Guy L."/>
            <person name="Ettema T.J."/>
        </authorList>
    </citation>
    <scope>NUCLEOTIDE SEQUENCE</scope>
</reference>
<proteinExistence type="predicted"/>
<protein>
    <submittedName>
        <fullName evidence="1">Uncharacterized protein</fullName>
    </submittedName>
</protein>
<dbReference type="EMBL" id="LAZR01000051">
    <property type="protein sequence ID" value="KKN98491.1"/>
    <property type="molecule type" value="Genomic_DNA"/>
</dbReference>
<gene>
    <name evidence="1" type="ORF">LCGC14_0146020</name>
</gene>
<organism evidence="1">
    <name type="scientific">marine sediment metagenome</name>
    <dbReference type="NCBI Taxonomy" id="412755"/>
    <lineage>
        <taxon>unclassified sequences</taxon>
        <taxon>metagenomes</taxon>
        <taxon>ecological metagenomes</taxon>
    </lineage>
</organism>